<evidence type="ECO:0000256" key="1">
    <source>
        <dbReference type="ARBA" id="ARBA00023015"/>
    </source>
</evidence>
<dbReference type="PROSITE" id="PS51005">
    <property type="entry name" value="NAC"/>
    <property type="match status" value="1"/>
</dbReference>
<dbReference type="Gene3D" id="2.170.150.80">
    <property type="entry name" value="NAC domain"/>
    <property type="match status" value="1"/>
</dbReference>
<dbReference type="EnsemblPlants" id="OB07G14710.1">
    <property type="protein sequence ID" value="OB07G14710.1"/>
    <property type="gene ID" value="OB07G14710"/>
</dbReference>
<keyword evidence="2" id="KW-0238">DNA-binding</keyword>
<feature type="region of interest" description="Disordered" evidence="5">
    <location>
        <begin position="151"/>
        <end position="198"/>
    </location>
</feature>
<feature type="compositionally biased region" description="Basic residues" evidence="5">
    <location>
        <begin position="151"/>
        <end position="160"/>
    </location>
</feature>
<evidence type="ECO:0000256" key="2">
    <source>
        <dbReference type="ARBA" id="ARBA00023125"/>
    </source>
</evidence>
<evidence type="ECO:0000313" key="7">
    <source>
        <dbReference type="EnsemblPlants" id="OB07G14710.1"/>
    </source>
</evidence>
<dbReference type="Gramene" id="OB07G14710.1">
    <property type="protein sequence ID" value="OB07G14710.1"/>
    <property type="gene ID" value="OB07G14710"/>
</dbReference>
<evidence type="ECO:0000313" key="8">
    <source>
        <dbReference type="Proteomes" id="UP000006038"/>
    </source>
</evidence>
<protein>
    <recommendedName>
        <fullName evidence="6">NAC domain-containing protein</fullName>
    </recommendedName>
</protein>
<dbReference type="HOGENOM" id="CLU_016408_1_1_1"/>
<evidence type="ECO:0000256" key="5">
    <source>
        <dbReference type="SAM" id="MobiDB-lite"/>
    </source>
</evidence>
<accession>J3MJ89</accession>
<keyword evidence="1" id="KW-0805">Transcription regulation</keyword>
<feature type="region of interest" description="Disordered" evidence="5">
    <location>
        <begin position="217"/>
        <end position="241"/>
    </location>
</feature>
<dbReference type="PANTHER" id="PTHR31719:SF88">
    <property type="entry name" value="OS07G0272700 PROTEIN"/>
    <property type="match status" value="1"/>
</dbReference>
<evidence type="ECO:0000256" key="3">
    <source>
        <dbReference type="ARBA" id="ARBA00023163"/>
    </source>
</evidence>
<feature type="region of interest" description="Disordered" evidence="5">
    <location>
        <begin position="445"/>
        <end position="470"/>
    </location>
</feature>
<dbReference type="PANTHER" id="PTHR31719">
    <property type="entry name" value="NAC TRANSCRIPTION FACTOR 56"/>
    <property type="match status" value="1"/>
</dbReference>
<reference evidence="7" key="2">
    <citation type="submission" date="2013-04" db="UniProtKB">
        <authorList>
            <consortium name="EnsemblPlants"/>
        </authorList>
    </citation>
    <scope>IDENTIFICATION</scope>
</reference>
<keyword evidence="4" id="KW-0539">Nucleus</keyword>
<sequence>MALSQKLMQLIMICQRASSVGNGEPLPLGGVILEADPLSASPWTLLAEGGWGDEAFFFAEARAKDGKGSRQKRTVEGGGCWKGQRMVVDGERLLVADRDGMEIAWRKYVLSFFADGEKGSSGWVMHEYAITAPPELASSPVRLYRIRFSGHGKNSKKRRRGPECHGGQEGGGREQAAPRRAVEEDALPSQPIPPPAAAASFADYSVSDAADQYSSGVVEDSWPVSDDLPPLPGPPPPPAVVTFAEEDFVSDGADQGGSSTAPPAAAVVSDIADQYYSGVVEDSWLVSDDLSGNDLLEELVLPPLPGPPPPPPALVSSADEDFVSHGADRGSSTVPPPDPAEVVNLAIANDRVSDVMNDASLVFDDLSEIIDETDLSCIDFTETRDDLSCIDFTETTDDLSCIDFTEPMDDLSCIDFTIDDLQSSFIRSAANELFVCPSEGAEADTGGGSVTSSLVEKHNNSSGVTADRGH</sequence>
<feature type="compositionally biased region" description="Pro residues" evidence="5">
    <location>
        <begin position="229"/>
        <end position="239"/>
    </location>
</feature>
<dbReference type="InterPro" id="IPR036093">
    <property type="entry name" value="NAC_dom_sf"/>
</dbReference>
<dbReference type="Pfam" id="PF02365">
    <property type="entry name" value="NAM"/>
    <property type="match status" value="1"/>
</dbReference>
<keyword evidence="3" id="KW-0804">Transcription</keyword>
<keyword evidence="8" id="KW-1185">Reference proteome</keyword>
<reference evidence="7" key="1">
    <citation type="journal article" date="2013" name="Nat. Commun.">
        <title>Whole-genome sequencing of Oryza brachyantha reveals mechanisms underlying Oryza genome evolution.</title>
        <authorList>
            <person name="Chen J."/>
            <person name="Huang Q."/>
            <person name="Gao D."/>
            <person name="Wang J."/>
            <person name="Lang Y."/>
            <person name="Liu T."/>
            <person name="Li B."/>
            <person name="Bai Z."/>
            <person name="Luis Goicoechea J."/>
            <person name="Liang C."/>
            <person name="Chen C."/>
            <person name="Zhang W."/>
            <person name="Sun S."/>
            <person name="Liao Y."/>
            <person name="Zhang X."/>
            <person name="Yang L."/>
            <person name="Song C."/>
            <person name="Wang M."/>
            <person name="Shi J."/>
            <person name="Liu G."/>
            <person name="Liu J."/>
            <person name="Zhou H."/>
            <person name="Zhou W."/>
            <person name="Yu Q."/>
            <person name="An N."/>
            <person name="Chen Y."/>
            <person name="Cai Q."/>
            <person name="Wang B."/>
            <person name="Liu B."/>
            <person name="Min J."/>
            <person name="Huang Y."/>
            <person name="Wu H."/>
            <person name="Li Z."/>
            <person name="Zhang Y."/>
            <person name="Yin Y."/>
            <person name="Song W."/>
            <person name="Jiang J."/>
            <person name="Jackson S.A."/>
            <person name="Wing R.A."/>
            <person name="Wang J."/>
            <person name="Chen M."/>
        </authorList>
    </citation>
    <scope>NUCLEOTIDE SEQUENCE [LARGE SCALE GENOMIC DNA]</scope>
    <source>
        <strain evidence="7">cv. IRGC 101232</strain>
    </source>
</reference>
<dbReference type="InterPro" id="IPR003441">
    <property type="entry name" value="NAC-dom"/>
</dbReference>
<name>J3MJ89_ORYBR</name>
<dbReference type="GO" id="GO:0003677">
    <property type="term" value="F:DNA binding"/>
    <property type="evidence" value="ECO:0007669"/>
    <property type="project" value="UniProtKB-KW"/>
</dbReference>
<dbReference type="Proteomes" id="UP000006038">
    <property type="component" value="Chromosome 7"/>
</dbReference>
<dbReference type="AlphaFoldDB" id="J3MJ89"/>
<evidence type="ECO:0000256" key="4">
    <source>
        <dbReference type="ARBA" id="ARBA00023242"/>
    </source>
</evidence>
<evidence type="ECO:0000259" key="6">
    <source>
        <dbReference type="PROSITE" id="PS51005"/>
    </source>
</evidence>
<feature type="compositionally biased region" description="Polar residues" evidence="5">
    <location>
        <begin position="450"/>
        <end position="464"/>
    </location>
</feature>
<proteinExistence type="predicted"/>
<organism evidence="7">
    <name type="scientific">Oryza brachyantha</name>
    <name type="common">malo sina</name>
    <dbReference type="NCBI Taxonomy" id="4533"/>
    <lineage>
        <taxon>Eukaryota</taxon>
        <taxon>Viridiplantae</taxon>
        <taxon>Streptophyta</taxon>
        <taxon>Embryophyta</taxon>
        <taxon>Tracheophyta</taxon>
        <taxon>Spermatophyta</taxon>
        <taxon>Magnoliopsida</taxon>
        <taxon>Liliopsida</taxon>
        <taxon>Poales</taxon>
        <taxon>Poaceae</taxon>
        <taxon>BOP clade</taxon>
        <taxon>Oryzoideae</taxon>
        <taxon>Oryzeae</taxon>
        <taxon>Oryzinae</taxon>
        <taxon>Oryza</taxon>
    </lineage>
</organism>
<dbReference type="GO" id="GO:0006355">
    <property type="term" value="P:regulation of DNA-templated transcription"/>
    <property type="evidence" value="ECO:0007669"/>
    <property type="project" value="InterPro"/>
</dbReference>
<dbReference type="SUPFAM" id="SSF101941">
    <property type="entry name" value="NAC domain"/>
    <property type="match status" value="1"/>
</dbReference>
<feature type="domain" description="NAC" evidence="6">
    <location>
        <begin position="1"/>
        <end position="149"/>
    </location>
</feature>